<evidence type="ECO:0000256" key="3">
    <source>
        <dbReference type="ARBA" id="ARBA00022989"/>
    </source>
</evidence>
<evidence type="ECO:0000313" key="8">
    <source>
        <dbReference type="Proteomes" id="UP000271098"/>
    </source>
</evidence>
<evidence type="ECO:0000313" key="7">
    <source>
        <dbReference type="EMBL" id="VDK80544.1"/>
    </source>
</evidence>
<evidence type="ECO:0000256" key="2">
    <source>
        <dbReference type="ARBA" id="ARBA00022692"/>
    </source>
</evidence>
<proteinExistence type="predicted"/>
<gene>
    <name evidence="7" type="ORF">GPUH_LOCUS9997</name>
</gene>
<evidence type="ECO:0000256" key="4">
    <source>
        <dbReference type="ARBA" id="ARBA00023136"/>
    </source>
</evidence>
<comment type="subcellular location">
    <subcellularLocation>
        <location evidence="1">Membrane</location>
        <topology evidence="1">Multi-pass membrane protein</topology>
    </subcellularLocation>
</comment>
<reference evidence="7 8" key="2">
    <citation type="submission" date="2018-11" db="EMBL/GenBank/DDBJ databases">
        <authorList>
            <consortium name="Pathogen Informatics"/>
        </authorList>
    </citation>
    <scope>NUCLEOTIDE SEQUENCE [LARGE SCALE GENOMIC DNA]</scope>
</reference>
<dbReference type="GO" id="GO:0016020">
    <property type="term" value="C:membrane"/>
    <property type="evidence" value="ECO:0007669"/>
    <property type="project" value="UniProtKB-SubCell"/>
</dbReference>
<dbReference type="InterPro" id="IPR001902">
    <property type="entry name" value="SLC26A/SulP_fam"/>
</dbReference>
<evidence type="ECO:0000256" key="5">
    <source>
        <dbReference type="SAM" id="Phobius"/>
    </source>
</evidence>
<keyword evidence="4 5" id="KW-0472">Membrane</keyword>
<dbReference type="AlphaFoldDB" id="A0A183DMQ5"/>
<reference evidence="9" key="1">
    <citation type="submission" date="2016-06" db="UniProtKB">
        <authorList>
            <consortium name="WormBaseParasite"/>
        </authorList>
    </citation>
    <scope>IDENTIFICATION</scope>
</reference>
<evidence type="ECO:0000313" key="9">
    <source>
        <dbReference type="WBParaSite" id="GPUH_0001000701-mRNA-1"/>
    </source>
</evidence>
<dbReference type="PANTHER" id="PTHR11814">
    <property type="entry name" value="SULFATE TRANSPORTER"/>
    <property type="match status" value="1"/>
</dbReference>
<organism evidence="9">
    <name type="scientific">Gongylonema pulchrum</name>
    <dbReference type="NCBI Taxonomy" id="637853"/>
    <lineage>
        <taxon>Eukaryota</taxon>
        <taxon>Metazoa</taxon>
        <taxon>Ecdysozoa</taxon>
        <taxon>Nematoda</taxon>
        <taxon>Chromadorea</taxon>
        <taxon>Rhabditida</taxon>
        <taxon>Spirurina</taxon>
        <taxon>Spiruromorpha</taxon>
        <taxon>Spiruroidea</taxon>
        <taxon>Gongylonematidae</taxon>
        <taxon>Gongylonema</taxon>
    </lineage>
</organism>
<dbReference type="EMBL" id="UYRT01035593">
    <property type="protein sequence ID" value="VDK80544.1"/>
    <property type="molecule type" value="Genomic_DNA"/>
</dbReference>
<accession>A0A183DMQ5</accession>
<dbReference type="Pfam" id="PF00916">
    <property type="entry name" value="Sulfate_transp"/>
    <property type="match status" value="1"/>
</dbReference>
<feature type="domain" description="SLC26A/SulP transporter" evidence="6">
    <location>
        <begin position="14"/>
        <end position="105"/>
    </location>
</feature>
<feature type="transmembrane region" description="Helical" evidence="5">
    <location>
        <begin position="43"/>
        <end position="67"/>
    </location>
</feature>
<name>A0A183DMQ5_9BILA</name>
<sequence>MIGSVIEQSSSDEHVAVQQTHKFCCADIVQKPDPEKAVQLSSLITFCVGVIQVILGLLNAGLLAVWLSDQLVEGLTCGAAIHVLASQLQTMTGVKNLPRTSDNFGIVRVSYYFFKTK</sequence>
<keyword evidence="3 5" id="KW-1133">Transmembrane helix</keyword>
<dbReference type="GO" id="GO:0055085">
    <property type="term" value="P:transmembrane transport"/>
    <property type="evidence" value="ECO:0007669"/>
    <property type="project" value="InterPro"/>
</dbReference>
<protein>
    <submittedName>
        <fullName evidence="9">Sulfate_transp domain-containing protein</fullName>
    </submittedName>
</protein>
<dbReference type="WBParaSite" id="GPUH_0001000701-mRNA-1">
    <property type="protein sequence ID" value="GPUH_0001000701-mRNA-1"/>
    <property type="gene ID" value="GPUH_0001000701"/>
</dbReference>
<evidence type="ECO:0000256" key="1">
    <source>
        <dbReference type="ARBA" id="ARBA00004141"/>
    </source>
</evidence>
<dbReference type="InterPro" id="IPR011547">
    <property type="entry name" value="SLC26A/SulP_dom"/>
</dbReference>
<dbReference type="OrthoDB" id="288203at2759"/>
<keyword evidence="2 5" id="KW-0812">Transmembrane</keyword>
<dbReference type="Proteomes" id="UP000271098">
    <property type="component" value="Unassembled WGS sequence"/>
</dbReference>
<keyword evidence="8" id="KW-1185">Reference proteome</keyword>
<evidence type="ECO:0000259" key="6">
    <source>
        <dbReference type="Pfam" id="PF00916"/>
    </source>
</evidence>